<feature type="compositionally biased region" description="Low complexity" evidence="1">
    <location>
        <begin position="482"/>
        <end position="497"/>
    </location>
</feature>
<sequence length="578" mass="61422">MGSSSLVSVSLSHLCLTPSPAPSSSSTFGAGLTSAPLSPAQRLPISPEASPRPEDGGIATGPVIEPQQQQQLPRRPRTKRSHEDRLAFREAKSLYEAGTHAAKTNLLAAVMHFRQAAAVFGEIEGQEKRVEKCLWQAGMCWAKEGVRAKKAKQRTVACEAFEQAKTLFHFIGDMEKEATALYQLGLVTRDLSAAADNIKAATILFAEVGDEAREAMCYAELGHSFGVNDPDTGIYYLKQALLLYLKLGDVAKEAHALFSIGTLAARLPPTTDPPTPPRPNSAAPRLPPGAAPPALNRSFSTASVSSNGSGARKPLHPAQTAFNYISQARRLFARLELAKGQAECAYQLGKLSTRYGPKGELEAAVELFEEASGKFREAGDSVDEAWSMYRLALVMLKVRSSALAIDYLTEARKLFEDASTDERKAQGSCLLRIGEIYAAEGEADKAKRSVEEGMRLIGNDKSRSRIARRGTVCLRRLSSAPSLNSASPAASAASSSRPFPPSSPSRSEPNSPATSITGGVLAPVLEEDEAAAADADEDEEEELDLETPGRRASQGGDAAWWAVASTGGGPSPAAGDSA</sequence>
<protein>
    <recommendedName>
        <fullName evidence="4">MalT-like TPR region domain-containing protein</fullName>
    </recommendedName>
</protein>
<dbReference type="SUPFAM" id="SSF48452">
    <property type="entry name" value="TPR-like"/>
    <property type="match status" value="2"/>
</dbReference>
<gene>
    <name evidence="2" type="ORF">BMF94_0384</name>
</gene>
<feature type="compositionally biased region" description="Acidic residues" evidence="1">
    <location>
        <begin position="525"/>
        <end position="545"/>
    </location>
</feature>
<feature type="compositionally biased region" description="Pro residues" evidence="1">
    <location>
        <begin position="270"/>
        <end position="291"/>
    </location>
</feature>
<evidence type="ECO:0008006" key="4">
    <source>
        <dbReference type="Google" id="ProtNLM"/>
    </source>
</evidence>
<feature type="compositionally biased region" description="Low complexity" evidence="1">
    <location>
        <begin position="504"/>
        <end position="513"/>
    </location>
</feature>
<dbReference type="PANTHER" id="PTHR10098:SF108">
    <property type="entry name" value="TETRATRICOPEPTIDE REPEAT PROTEIN 28"/>
    <property type="match status" value="1"/>
</dbReference>
<organism evidence="2 3">
    <name type="scientific">Rhodotorula taiwanensis</name>
    <dbReference type="NCBI Taxonomy" id="741276"/>
    <lineage>
        <taxon>Eukaryota</taxon>
        <taxon>Fungi</taxon>
        <taxon>Dikarya</taxon>
        <taxon>Basidiomycota</taxon>
        <taxon>Pucciniomycotina</taxon>
        <taxon>Microbotryomycetes</taxon>
        <taxon>Sporidiobolales</taxon>
        <taxon>Sporidiobolaceae</taxon>
        <taxon>Rhodotorula</taxon>
    </lineage>
</organism>
<dbReference type="Gene3D" id="1.25.40.10">
    <property type="entry name" value="Tetratricopeptide repeat domain"/>
    <property type="match status" value="2"/>
</dbReference>
<feature type="region of interest" description="Disordered" evidence="1">
    <location>
        <begin position="16"/>
        <end position="83"/>
    </location>
</feature>
<dbReference type="EMBL" id="PJQD01000004">
    <property type="protein sequence ID" value="POY76543.1"/>
    <property type="molecule type" value="Genomic_DNA"/>
</dbReference>
<dbReference type="OrthoDB" id="2536083at2759"/>
<keyword evidence="3" id="KW-1185">Reference proteome</keyword>
<name>A0A2S5BIH3_9BASI</name>
<dbReference type="STRING" id="741276.A0A2S5BIH3"/>
<evidence type="ECO:0000313" key="3">
    <source>
        <dbReference type="Proteomes" id="UP000237144"/>
    </source>
</evidence>
<dbReference type="InterPro" id="IPR011990">
    <property type="entry name" value="TPR-like_helical_dom_sf"/>
</dbReference>
<feature type="region of interest" description="Disordered" evidence="1">
    <location>
        <begin position="266"/>
        <end position="314"/>
    </location>
</feature>
<feature type="region of interest" description="Disordered" evidence="1">
    <location>
        <begin position="482"/>
        <end position="578"/>
    </location>
</feature>
<comment type="caution">
    <text evidence="2">The sequence shown here is derived from an EMBL/GenBank/DDBJ whole genome shotgun (WGS) entry which is preliminary data.</text>
</comment>
<dbReference type="AlphaFoldDB" id="A0A2S5BIH3"/>
<accession>A0A2S5BIH3</accession>
<dbReference type="PANTHER" id="PTHR10098">
    <property type="entry name" value="RAPSYN-RELATED"/>
    <property type="match status" value="1"/>
</dbReference>
<feature type="compositionally biased region" description="Polar residues" evidence="1">
    <location>
        <begin position="297"/>
        <end position="309"/>
    </location>
</feature>
<reference evidence="2 3" key="1">
    <citation type="journal article" date="2018" name="Front. Microbiol.">
        <title>Prospects for Fungal Bioremediation of Acidic Radioactive Waste Sites: Characterization and Genome Sequence of Rhodotorula taiwanensis MD1149.</title>
        <authorList>
            <person name="Tkavc R."/>
            <person name="Matrosova V.Y."/>
            <person name="Grichenko O.E."/>
            <person name="Gostincar C."/>
            <person name="Volpe R.P."/>
            <person name="Klimenkova P."/>
            <person name="Gaidamakova E.K."/>
            <person name="Zhou C.E."/>
            <person name="Stewart B.J."/>
            <person name="Lyman M.G."/>
            <person name="Malfatti S.A."/>
            <person name="Rubinfeld B."/>
            <person name="Courtot M."/>
            <person name="Singh J."/>
            <person name="Dalgard C.L."/>
            <person name="Hamilton T."/>
            <person name="Frey K.G."/>
            <person name="Gunde-Cimerman N."/>
            <person name="Dugan L."/>
            <person name="Daly M.J."/>
        </authorList>
    </citation>
    <scope>NUCLEOTIDE SEQUENCE [LARGE SCALE GENOMIC DNA]</scope>
    <source>
        <strain evidence="2 3">MD1149</strain>
    </source>
</reference>
<evidence type="ECO:0000256" key="1">
    <source>
        <dbReference type="SAM" id="MobiDB-lite"/>
    </source>
</evidence>
<evidence type="ECO:0000313" key="2">
    <source>
        <dbReference type="EMBL" id="POY76543.1"/>
    </source>
</evidence>
<dbReference type="Proteomes" id="UP000237144">
    <property type="component" value="Unassembled WGS sequence"/>
</dbReference>
<proteinExistence type="predicted"/>